<evidence type="ECO:0000313" key="3">
    <source>
        <dbReference type="EMBL" id="GAA5501359.1"/>
    </source>
</evidence>
<dbReference type="Proteomes" id="UP001458946">
    <property type="component" value="Unassembled WGS sequence"/>
</dbReference>
<feature type="transmembrane region" description="Helical" evidence="2">
    <location>
        <begin position="104"/>
        <end position="125"/>
    </location>
</feature>
<keyword evidence="2" id="KW-1133">Transmembrane helix</keyword>
<feature type="region of interest" description="Disordered" evidence="1">
    <location>
        <begin position="1"/>
        <end position="35"/>
    </location>
</feature>
<accession>A0ABP9V7V3</accession>
<protein>
    <submittedName>
        <fullName evidence="3">Uncharacterized protein</fullName>
    </submittedName>
</protein>
<organism evidence="3 4">
    <name type="scientific">Deinococcus xinjiangensis</name>
    <dbReference type="NCBI Taxonomy" id="457454"/>
    <lineage>
        <taxon>Bacteria</taxon>
        <taxon>Thermotogati</taxon>
        <taxon>Deinococcota</taxon>
        <taxon>Deinococci</taxon>
        <taxon>Deinococcales</taxon>
        <taxon>Deinococcaceae</taxon>
        <taxon>Deinococcus</taxon>
    </lineage>
</organism>
<sequence>MTQAPEAASPTIEIGGATPPAQATPTERVSVKDSSVRKLEPLQNAALSILLALIVVGVGLTGMILGQWLYGAPKPPEGLQNLTDEHLQVYQKLTEMHQQQHREMFQVVVASAFLPLVTAVLGYLFGIQRRSGD</sequence>
<dbReference type="RefSeq" id="WP_353541332.1">
    <property type="nucleotide sequence ID" value="NZ_BAABRN010000008.1"/>
</dbReference>
<evidence type="ECO:0000256" key="2">
    <source>
        <dbReference type="SAM" id="Phobius"/>
    </source>
</evidence>
<comment type="caution">
    <text evidence="3">The sequence shown here is derived from an EMBL/GenBank/DDBJ whole genome shotgun (WGS) entry which is preliminary data.</text>
</comment>
<name>A0ABP9V7V3_9DEIO</name>
<keyword evidence="4" id="KW-1185">Reference proteome</keyword>
<keyword evidence="2" id="KW-0472">Membrane</keyword>
<dbReference type="EMBL" id="BAABRN010000008">
    <property type="protein sequence ID" value="GAA5501359.1"/>
    <property type="molecule type" value="Genomic_DNA"/>
</dbReference>
<reference evidence="3 4" key="1">
    <citation type="submission" date="2024-02" db="EMBL/GenBank/DDBJ databases">
        <title>Deinococcus xinjiangensis NBRC 107630.</title>
        <authorList>
            <person name="Ichikawa N."/>
            <person name="Katano-Makiyama Y."/>
            <person name="Hidaka K."/>
        </authorList>
    </citation>
    <scope>NUCLEOTIDE SEQUENCE [LARGE SCALE GENOMIC DNA]</scope>
    <source>
        <strain evidence="3 4">NBRC 107630</strain>
    </source>
</reference>
<evidence type="ECO:0000256" key="1">
    <source>
        <dbReference type="SAM" id="MobiDB-lite"/>
    </source>
</evidence>
<feature type="transmembrane region" description="Helical" evidence="2">
    <location>
        <begin position="45"/>
        <end position="70"/>
    </location>
</feature>
<proteinExistence type="predicted"/>
<gene>
    <name evidence="3" type="ORF">Dxin01_01091</name>
</gene>
<evidence type="ECO:0000313" key="4">
    <source>
        <dbReference type="Proteomes" id="UP001458946"/>
    </source>
</evidence>
<keyword evidence="2" id="KW-0812">Transmembrane</keyword>